<keyword evidence="2" id="KW-1133">Transmembrane helix</keyword>
<gene>
    <name evidence="3" type="ORF">RG47T_2623</name>
</gene>
<dbReference type="OrthoDB" id="1523584at2"/>
<keyword evidence="2" id="KW-0472">Membrane</keyword>
<proteinExistence type="predicted"/>
<keyword evidence="2" id="KW-0812">Transmembrane</keyword>
<evidence type="ECO:0008006" key="5">
    <source>
        <dbReference type="Google" id="ProtNLM"/>
    </source>
</evidence>
<evidence type="ECO:0000256" key="1">
    <source>
        <dbReference type="SAM" id="MobiDB-lite"/>
    </source>
</evidence>
<protein>
    <recommendedName>
        <fullName evidence="5">Outer membrane protein beta-barrel domain-containing protein</fullName>
    </recommendedName>
</protein>
<feature type="transmembrane region" description="Helical" evidence="2">
    <location>
        <begin position="47"/>
        <end position="71"/>
    </location>
</feature>
<feature type="region of interest" description="Disordered" evidence="1">
    <location>
        <begin position="100"/>
        <end position="135"/>
    </location>
</feature>
<organism evidence="3 4">
    <name type="scientific">Mucilaginibacter polytrichastri</name>
    <dbReference type="NCBI Taxonomy" id="1302689"/>
    <lineage>
        <taxon>Bacteria</taxon>
        <taxon>Pseudomonadati</taxon>
        <taxon>Bacteroidota</taxon>
        <taxon>Sphingobacteriia</taxon>
        <taxon>Sphingobacteriales</taxon>
        <taxon>Sphingobacteriaceae</taxon>
        <taxon>Mucilaginibacter</taxon>
    </lineage>
</organism>
<evidence type="ECO:0000313" key="3">
    <source>
        <dbReference type="EMBL" id="OKS87164.1"/>
    </source>
</evidence>
<feature type="compositionally biased region" description="Polar residues" evidence="1">
    <location>
        <begin position="116"/>
        <end position="130"/>
    </location>
</feature>
<feature type="compositionally biased region" description="Low complexity" evidence="1">
    <location>
        <begin position="105"/>
        <end position="115"/>
    </location>
</feature>
<dbReference type="EMBL" id="MPPL01000001">
    <property type="protein sequence ID" value="OKS87164.1"/>
    <property type="molecule type" value="Genomic_DNA"/>
</dbReference>
<comment type="caution">
    <text evidence="3">The sequence shown here is derived from an EMBL/GenBank/DDBJ whole genome shotgun (WGS) entry which is preliminary data.</text>
</comment>
<accession>A0A1Q5ZZG7</accession>
<dbReference type="Proteomes" id="UP000186720">
    <property type="component" value="Unassembled WGS sequence"/>
</dbReference>
<sequence>MIDDEENNLDHRFKEGLSNAEDNIAFRNADWDAMEKLLDEKKRRKGFIFRLPVIISGIAAMLLMALGFFFLRTGNKPGANKNDVANVKPAHPNSLNNTTDTAISNGTNLANNNPNTIDKTSTYKNPSKGNSAARGTLKNQPIVKNSTELVAGLNTKPHKKVTGKTNGVVKNSDIESGISNDGKLVYQHNGSKTDILNTTDETAIKNSNADLANASGTAVLSIDTGLAVANLSATDKQLNNSSNRYVAAVKQKQKAAISATGNPHNVILSILTAPDVNGVGSSFSQGQLGTTSGLMLSVGLTHRLTVSMGAMYSKKPYMASFSQYNTTFQFKDNPTNVYADCRVLDIPINIDYRLYSKGRNLFAVGTGISSYFMLRENYHFDYTGTPGPSDYNISNQNQHIFGVLNINATYQRRINEKFGLNVQPYMKLPLTNIGYGKVDLQSTGVAVGVSWYLSSSRPK</sequence>
<evidence type="ECO:0000256" key="2">
    <source>
        <dbReference type="SAM" id="Phobius"/>
    </source>
</evidence>
<dbReference type="AlphaFoldDB" id="A0A1Q5ZZG7"/>
<reference evidence="3 4" key="1">
    <citation type="submission" date="2016-11" db="EMBL/GenBank/DDBJ databases">
        <title>Whole Genome Sequencing of Mucilaginibacter polytrichastri RG4-7(T) isolated from the moss sample.</title>
        <authorList>
            <person name="Li Y."/>
        </authorList>
    </citation>
    <scope>NUCLEOTIDE SEQUENCE [LARGE SCALE GENOMIC DNA]</scope>
    <source>
        <strain evidence="3 4">RG4-7</strain>
    </source>
</reference>
<keyword evidence="4" id="KW-1185">Reference proteome</keyword>
<evidence type="ECO:0000313" key="4">
    <source>
        <dbReference type="Proteomes" id="UP000186720"/>
    </source>
</evidence>
<dbReference type="STRING" id="1302689.RG47T_2623"/>
<name>A0A1Q5ZZG7_9SPHI</name>
<dbReference type="RefSeq" id="WP_074489821.1">
    <property type="nucleotide sequence ID" value="NZ_FPAM01000005.1"/>
</dbReference>